<evidence type="ECO:0000256" key="1">
    <source>
        <dbReference type="SAM" id="MobiDB-lite"/>
    </source>
</evidence>
<dbReference type="AlphaFoldDB" id="A0A6I2G952"/>
<feature type="region of interest" description="Disordered" evidence="1">
    <location>
        <begin position="139"/>
        <end position="175"/>
    </location>
</feature>
<organism evidence="2 3">
    <name type="scientific">Fundicoccus ignavus</name>
    <dbReference type="NCBI Taxonomy" id="2664442"/>
    <lineage>
        <taxon>Bacteria</taxon>
        <taxon>Bacillati</taxon>
        <taxon>Bacillota</taxon>
        <taxon>Bacilli</taxon>
        <taxon>Lactobacillales</taxon>
        <taxon>Aerococcaceae</taxon>
        <taxon>Fundicoccus</taxon>
    </lineage>
</organism>
<name>A0A6I2G952_9LACT</name>
<protein>
    <submittedName>
        <fullName evidence="2">Uncharacterized protein</fullName>
    </submittedName>
</protein>
<sequence>MNDLFVYDRYKTVSEAEVAAEQLLALGVPRQVIALGAERDLSHETAQDFALLKREDFQEADEHSASGLWDRIMNFFQSEDESSTDAADIEVAGYRSALALGDVLLLVEEEYRGIIEHTIATDELDGGDKGIPTEADERISQGRSFSSEDLNFHQPTDIEIPHNEWSNEDDHKGAY</sequence>
<dbReference type="Proteomes" id="UP000430975">
    <property type="component" value="Unassembled WGS sequence"/>
</dbReference>
<gene>
    <name evidence="2" type="ORF">GIY09_00135</name>
</gene>
<keyword evidence="3" id="KW-1185">Reference proteome</keyword>
<proteinExistence type="predicted"/>
<comment type="caution">
    <text evidence="2">The sequence shown here is derived from an EMBL/GenBank/DDBJ whole genome shotgun (WGS) entry which is preliminary data.</text>
</comment>
<dbReference type="EMBL" id="WJQS01000001">
    <property type="protein sequence ID" value="MRI84310.1"/>
    <property type="molecule type" value="Genomic_DNA"/>
</dbReference>
<evidence type="ECO:0000313" key="2">
    <source>
        <dbReference type="EMBL" id="MRI84310.1"/>
    </source>
</evidence>
<reference evidence="2 3" key="1">
    <citation type="submission" date="2019-11" db="EMBL/GenBank/DDBJ databases">
        <title>Characterisation of Fundicoccus ignavus gen. nov. sp. nov., a novel genus of the family Aerococcaceae isolated from bulk tank milk.</title>
        <authorList>
            <person name="Siebert A."/>
            <person name="Huptas C."/>
            <person name="Wenning M."/>
            <person name="Scherer S."/>
            <person name="Doll E.V."/>
        </authorList>
    </citation>
    <scope>NUCLEOTIDE SEQUENCE [LARGE SCALE GENOMIC DNA]</scope>
    <source>
        <strain evidence="2 3">WS4759</strain>
    </source>
</reference>
<accession>A0A6I2G952</accession>
<evidence type="ECO:0000313" key="3">
    <source>
        <dbReference type="Proteomes" id="UP000430975"/>
    </source>
</evidence>
<dbReference type="RefSeq" id="WP_153862856.1">
    <property type="nucleotide sequence ID" value="NZ_WJQS01000001.1"/>
</dbReference>